<dbReference type="PANTHER" id="PTHR12304">
    <property type="entry name" value="INOSINE-URIDINE PREFERRING NUCLEOSIDE HYDROLASE"/>
    <property type="match status" value="1"/>
</dbReference>
<dbReference type="Gene3D" id="3.90.245.10">
    <property type="entry name" value="Ribonucleoside hydrolase-like"/>
    <property type="match status" value="1"/>
</dbReference>
<keyword evidence="5" id="KW-1185">Reference proteome</keyword>
<dbReference type="EMBL" id="CP048222">
    <property type="protein sequence ID" value="QHT66308.1"/>
    <property type="molecule type" value="Genomic_DNA"/>
</dbReference>
<reference evidence="4 5" key="1">
    <citation type="submission" date="2020-01" db="EMBL/GenBank/DDBJ databases">
        <authorList>
            <person name="Kim M.K."/>
        </authorList>
    </citation>
    <scope>NUCLEOTIDE SEQUENCE [LARGE SCALE GENOMIC DNA]</scope>
    <source>
        <strain evidence="4 5">172606-1</strain>
    </source>
</reference>
<dbReference type="Proteomes" id="UP000480178">
    <property type="component" value="Chromosome"/>
</dbReference>
<dbReference type="KEGG" id="rhoz:GXP67_06365"/>
<dbReference type="PANTHER" id="PTHR12304:SF46">
    <property type="entry name" value="INOSINE-ADENOSINE-GUANOSINE-NUCLEOSIDE HYDROLASE"/>
    <property type="match status" value="1"/>
</dbReference>
<feature type="domain" description="Inosine/uridine-preferring nucleoside hydrolase" evidence="3">
    <location>
        <begin position="5"/>
        <end position="301"/>
    </location>
</feature>
<dbReference type="RefSeq" id="WP_162442369.1">
    <property type="nucleotide sequence ID" value="NZ_CP048222.1"/>
</dbReference>
<evidence type="ECO:0000313" key="5">
    <source>
        <dbReference type="Proteomes" id="UP000480178"/>
    </source>
</evidence>
<keyword evidence="1 4" id="KW-0378">Hydrolase</keyword>
<dbReference type="GO" id="GO:0006152">
    <property type="term" value="P:purine nucleoside catabolic process"/>
    <property type="evidence" value="ECO:0007669"/>
    <property type="project" value="TreeGrafter"/>
</dbReference>
<dbReference type="InterPro" id="IPR023186">
    <property type="entry name" value="IUNH"/>
</dbReference>
<dbReference type="InterPro" id="IPR001910">
    <property type="entry name" value="Inosine/uridine_hydrolase_dom"/>
</dbReference>
<dbReference type="SUPFAM" id="SSF53590">
    <property type="entry name" value="Nucleoside hydrolase"/>
    <property type="match status" value="1"/>
</dbReference>
<proteinExistence type="predicted"/>
<evidence type="ECO:0000256" key="2">
    <source>
        <dbReference type="ARBA" id="ARBA00023295"/>
    </source>
</evidence>
<dbReference type="GO" id="GO:0008477">
    <property type="term" value="F:purine nucleosidase activity"/>
    <property type="evidence" value="ECO:0007669"/>
    <property type="project" value="TreeGrafter"/>
</dbReference>
<evidence type="ECO:0000256" key="1">
    <source>
        <dbReference type="ARBA" id="ARBA00022801"/>
    </source>
</evidence>
<keyword evidence="2" id="KW-0326">Glycosidase</keyword>
<sequence>MSKLLIFDHDGAVDDLLSLMLLLTMDHIQLKAISITPADCYPENAIETTYKLLTLARKTDMQIGAGNYYGINAFPAEWRAKPKVLNALPSLINIDTSLQGQIKDSVDVLVHTIRSSDQPVTILLTGPCSNLVFAIEQDKSILQNIAEVIWMGGAVDVPGNVRTYNHDGSAEWNVFWDPVSSHKLLTYQLPLVLIPLDVTNMVPVSMGFLKILALQSDYPLSNLAGQFWATTIDTIPSYEYTYFMWDILAASYLGIPDAFVLEKVELEIQPNGHNSGQTFRKPGSGKWVQMATHVNKERFYQYVLQQLKR</sequence>
<evidence type="ECO:0000313" key="4">
    <source>
        <dbReference type="EMBL" id="QHT66308.1"/>
    </source>
</evidence>
<protein>
    <submittedName>
        <fullName evidence="4">Nucleoside hydrolase</fullName>
    </submittedName>
</protein>
<dbReference type="GO" id="GO:0005829">
    <property type="term" value="C:cytosol"/>
    <property type="evidence" value="ECO:0007669"/>
    <property type="project" value="TreeGrafter"/>
</dbReference>
<gene>
    <name evidence="4" type="ORF">GXP67_06365</name>
</gene>
<evidence type="ECO:0000259" key="3">
    <source>
        <dbReference type="Pfam" id="PF01156"/>
    </source>
</evidence>
<organism evidence="4 5">
    <name type="scientific">Rhodocytophaga rosea</name>
    <dbReference type="NCBI Taxonomy" id="2704465"/>
    <lineage>
        <taxon>Bacteria</taxon>
        <taxon>Pseudomonadati</taxon>
        <taxon>Bacteroidota</taxon>
        <taxon>Cytophagia</taxon>
        <taxon>Cytophagales</taxon>
        <taxon>Rhodocytophagaceae</taxon>
        <taxon>Rhodocytophaga</taxon>
    </lineage>
</organism>
<dbReference type="InterPro" id="IPR036452">
    <property type="entry name" value="Ribo_hydro-like"/>
</dbReference>
<accession>A0A6C0GED1</accession>
<name>A0A6C0GED1_9BACT</name>
<dbReference type="AlphaFoldDB" id="A0A6C0GED1"/>
<dbReference type="Pfam" id="PF01156">
    <property type="entry name" value="IU_nuc_hydro"/>
    <property type="match status" value="1"/>
</dbReference>